<dbReference type="InterPro" id="IPR014347">
    <property type="entry name" value="Tautomerase/MIF_sf"/>
</dbReference>
<sequence>MPHCIIEHSSSLNASELNQVVFQGALESQLFEADGRDIKVRSIAYDHFQTGTERQDFIHVTLRILSGRSDDAKLKLSQSVLAKLESLALTDVSLTVEVVDMDRDSYSKRVVSGD</sequence>
<dbReference type="Gene3D" id="3.30.429.10">
    <property type="entry name" value="Macrophage Migration Inhibitory Factor"/>
    <property type="match status" value="1"/>
</dbReference>
<dbReference type="PANTHER" id="PTHR37950">
    <property type="entry name" value="4-HYDROXYPHENYLACETATE CATABOLISM PROTEIN"/>
    <property type="match status" value="1"/>
</dbReference>
<evidence type="ECO:0000313" key="1">
    <source>
        <dbReference type="EMBL" id="UUM31492.1"/>
    </source>
</evidence>
<dbReference type="Proteomes" id="UP001058602">
    <property type="component" value="Chromosome 1"/>
</dbReference>
<reference evidence="1" key="1">
    <citation type="submission" date="2022-07" db="EMBL/GenBank/DDBJ databases">
        <title>Complete genome of Vibrio japonicus strain JCM 31412T and phylogenomic assessment of the Nereis clade of the genus Vibrio.</title>
        <authorList>
            <person name="Shlafstein M.D."/>
            <person name="Emsley S.A."/>
            <person name="Ushijima B."/>
            <person name="Videau P."/>
            <person name="Saw J.H."/>
        </authorList>
    </citation>
    <scope>NUCLEOTIDE SEQUENCE</scope>
    <source>
        <strain evidence="1">JCM 31412</strain>
    </source>
</reference>
<dbReference type="InterPro" id="IPR004220">
    <property type="entry name" value="5-COMe_2-OHmuconate_Isoase"/>
</dbReference>
<dbReference type="PANTHER" id="PTHR37950:SF1">
    <property type="entry name" value="4-HYDROXYPHENYLACETATE CATABOLISM PROTEIN"/>
    <property type="match status" value="1"/>
</dbReference>
<gene>
    <name evidence="1" type="ORF">NP165_05005</name>
</gene>
<evidence type="ECO:0000313" key="2">
    <source>
        <dbReference type="Proteomes" id="UP001058602"/>
    </source>
</evidence>
<dbReference type="Pfam" id="PF02962">
    <property type="entry name" value="CHMI"/>
    <property type="match status" value="1"/>
</dbReference>
<accession>A0ABY5LL42</accession>
<dbReference type="RefSeq" id="WP_257085216.1">
    <property type="nucleotide sequence ID" value="NZ_CP102096.1"/>
</dbReference>
<protein>
    <submittedName>
        <fullName evidence="1">5-carboxymethyl-2-hydroxymuconate Delta-isomerase</fullName>
    </submittedName>
</protein>
<keyword evidence="2" id="KW-1185">Reference proteome</keyword>
<name>A0ABY5LL42_9VIBR</name>
<organism evidence="1 2">
    <name type="scientific">Vibrio japonicus</name>
    <dbReference type="NCBI Taxonomy" id="1824638"/>
    <lineage>
        <taxon>Bacteria</taxon>
        <taxon>Pseudomonadati</taxon>
        <taxon>Pseudomonadota</taxon>
        <taxon>Gammaproteobacteria</taxon>
        <taxon>Vibrionales</taxon>
        <taxon>Vibrionaceae</taxon>
        <taxon>Vibrio</taxon>
    </lineage>
</organism>
<dbReference type="EMBL" id="CP102096">
    <property type="protein sequence ID" value="UUM31492.1"/>
    <property type="molecule type" value="Genomic_DNA"/>
</dbReference>
<dbReference type="SUPFAM" id="SSF55331">
    <property type="entry name" value="Tautomerase/MIF"/>
    <property type="match status" value="1"/>
</dbReference>
<dbReference type="CDD" id="cd00580">
    <property type="entry name" value="CHMI"/>
    <property type="match status" value="1"/>
</dbReference>
<proteinExistence type="predicted"/>